<evidence type="ECO:0000256" key="3">
    <source>
        <dbReference type="ARBA" id="ARBA00022692"/>
    </source>
</evidence>
<dbReference type="Proteomes" id="UP001500730">
    <property type="component" value="Unassembled WGS sequence"/>
</dbReference>
<dbReference type="InterPro" id="IPR050450">
    <property type="entry name" value="COX15/CtaA_HemeA_synthase"/>
</dbReference>
<comment type="pathway">
    <text evidence="11">Porphyrin-containing compound metabolism.</text>
</comment>
<evidence type="ECO:0000256" key="11">
    <source>
        <dbReference type="ARBA" id="ARBA00023444"/>
    </source>
</evidence>
<keyword evidence="6" id="KW-0560">Oxidoreductase</keyword>
<keyword evidence="4" id="KW-0479">Metal-binding</keyword>
<evidence type="ECO:0000256" key="4">
    <source>
        <dbReference type="ARBA" id="ARBA00022723"/>
    </source>
</evidence>
<protein>
    <submittedName>
        <fullName evidence="13">COX15/CtaA family protein</fullName>
    </submittedName>
</protein>
<keyword evidence="9 12" id="KW-0472">Membrane</keyword>
<evidence type="ECO:0000256" key="2">
    <source>
        <dbReference type="ARBA" id="ARBA00022475"/>
    </source>
</evidence>
<evidence type="ECO:0000256" key="1">
    <source>
        <dbReference type="ARBA" id="ARBA00004141"/>
    </source>
</evidence>
<accession>A0ABP5YF79</accession>
<organism evidence="13 14">
    <name type="scientific">Terrabacter carboxydivorans</name>
    <dbReference type="NCBI Taxonomy" id="619730"/>
    <lineage>
        <taxon>Bacteria</taxon>
        <taxon>Bacillati</taxon>
        <taxon>Actinomycetota</taxon>
        <taxon>Actinomycetes</taxon>
        <taxon>Micrococcales</taxon>
        <taxon>Intrasporangiaceae</taxon>
        <taxon>Terrabacter</taxon>
    </lineage>
</organism>
<proteinExistence type="predicted"/>
<name>A0ABP5YF79_9MICO</name>
<dbReference type="PANTHER" id="PTHR35457:SF1">
    <property type="entry name" value="HEME A SYNTHASE"/>
    <property type="match status" value="1"/>
</dbReference>
<feature type="transmembrane region" description="Helical" evidence="12">
    <location>
        <begin position="144"/>
        <end position="164"/>
    </location>
</feature>
<reference evidence="14" key="1">
    <citation type="journal article" date="2019" name="Int. J. Syst. Evol. Microbiol.">
        <title>The Global Catalogue of Microorganisms (GCM) 10K type strain sequencing project: providing services to taxonomists for standard genome sequencing and annotation.</title>
        <authorList>
            <consortium name="The Broad Institute Genomics Platform"/>
            <consortium name="The Broad Institute Genome Sequencing Center for Infectious Disease"/>
            <person name="Wu L."/>
            <person name="Ma J."/>
        </authorList>
    </citation>
    <scope>NUCLEOTIDE SEQUENCE [LARGE SCALE GENOMIC DNA]</scope>
    <source>
        <strain evidence="14">JCM 16259</strain>
    </source>
</reference>
<dbReference type="PANTHER" id="PTHR35457">
    <property type="entry name" value="HEME A SYNTHASE"/>
    <property type="match status" value="1"/>
</dbReference>
<evidence type="ECO:0000313" key="13">
    <source>
        <dbReference type="EMBL" id="GAA2477648.1"/>
    </source>
</evidence>
<feature type="transmembrane region" description="Helical" evidence="12">
    <location>
        <begin position="185"/>
        <end position="206"/>
    </location>
</feature>
<dbReference type="Pfam" id="PF02628">
    <property type="entry name" value="COX15-CtaA"/>
    <property type="match status" value="1"/>
</dbReference>
<feature type="transmembrane region" description="Helical" evidence="12">
    <location>
        <begin position="89"/>
        <end position="106"/>
    </location>
</feature>
<comment type="subcellular location">
    <subcellularLocation>
        <location evidence="1">Membrane</location>
        <topology evidence="1">Multi-pass membrane protein</topology>
    </subcellularLocation>
</comment>
<keyword evidence="7" id="KW-0408">Iron</keyword>
<keyword evidence="10" id="KW-1015">Disulfide bond</keyword>
<feature type="transmembrane region" description="Helical" evidence="12">
    <location>
        <begin position="261"/>
        <end position="281"/>
    </location>
</feature>
<evidence type="ECO:0000256" key="6">
    <source>
        <dbReference type="ARBA" id="ARBA00023002"/>
    </source>
</evidence>
<evidence type="ECO:0000256" key="9">
    <source>
        <dbReference type="ARBA" id="ARBA00023136"/>
    </source>
</evidence>
<evidence type="ECO:0000256" key="7">
    <source>
        <dbReference type="ARBA" id="ARBA00023004"/>
    </source>
</evidence>
<dbReference type="EMBL" id="BAAARE010000005">
    <property type="protein sequence ID" value="GAA2477648.1"/>
    <property type="molecule type" value="Genomic_DNA"/>
</dbReference>
<gene>
    <name evidence="13" type="ORF">GCM10009858_13810</name>
</gene>
<keyword evidence="2" id="KW-1003">Cell membrane</keyword>
<feature type="transmembrane region" description="Helical" evidence="12">
    <location>
        <begin position="226"/>
        <end position="249"/>
    </location>
</feature>
<keyword evidence="3 12" id="KW-0812">Transmembrane</keyword>
<evidence type="ECO:0000256" key="10">
    <source>
        <dbReference type="ARBA" id="ARBA00023157"/>
    </source>
</evidence>
<keyword evidence="8" id="KW-0350">Heme biosynthesis</keyword>
<feature type="transmembrane region" description="Helical" evidence="12">
    <location>
        <begin position="287"/>
        <end position="308"/>
    </location>
</feature>
<feature type="transmembrane region" description="Helical" evidence="12">
    <location>
        <begin position="118"/>
        <end position="138"/>
    </location>
</feature>
<evidence type="ECO:0000256" key="8">
    <source>
        <dbReference type="ARBA" id="ARBA00023133"/>
    </source>
</evidence>
<dbReference type="InterPro" id="IPR003780">
    <property type="entry name" value="COX15/CtaA_fam"/>
</dbReference>
<evidence type="ECO:0000256" key="12">
    <source>
        <dbReference type="SAM" id="Phobius"/>
    </source>
</evidence>
<keyword evidence="5 12" id="KW-1133">Transmembrane helix</keyword>
<evidence type="ECO:0000256" key="5">
    <source>
        <dbReference type="ARBA" id="ARBA00022989"/>
    </source>
</evidence>
<evidence type="ECO:0000313" key="14">
    <source>
        <dbReference type="Proteomes" id="UP001500730"/>
    </source>
</evidence>
<sequence length="315" mass="33176">MTDVDRSTGTSRLARAAGRLPSVPSSWVRPLLLANLVGEVGIVVTGGIVRLTGSGLGCSTWPECQPGSFTPVRTPASGYHDLVEFGNRMLTYVVAVLALASLWVVLTHWPRRRRLHRVAGGVLAGIPAQAVLGGITVLTGLNPWTVMSHFLLSMVLVALSAALVRGAHDEVSGPGELVVHPLARTLALATSAVGAVVLLLGVVVTGSGPHSGDADRPARTGFDPRFVSWMHADAVMLFCGLVIATLVAVRISSQSDEARRAWTMVLVVTLAQGLVGYVQYFTGLPELLVLVHMLGASLLVVALTFGVLSTRRHPV</sequence>
<comment type="caution">
    <text evidence="13">The sequence shown here is derived from an EMBL/GenBank/DDBJ whole genome shotgun (WGS) entry which is preliminary data.</text>
</comment>
<keyword evidence="14" id="KW-1185">Reference proteome</keyword>